<comment type="caution">
    <text evidence="1">The sequence shown here is derived from an EMBL/GenBank/DDBJ whole genome shotgun (WGS) entry which is preliminary data.</text>
</comment>
<name>A0A843U135_COLES</name>
<reference evidence="1" key="1">
    <citation type="submission" date="2017-07" db="EMBL/GenBank/DDBJ databases">
        <title>Taro Niue Genome Assembly and Annotation.</title>
        <authorList>
            <person name="Atibalentja N."/>
            <person name="Keating K."/>
            <person name="Fields C.J."/>
        </authorList>
    </citation>
    <scope>NUCLEOTIDE SEQUENCE</scope>
    <source>
        <strain evidence="1">Niue_2</strain>
        <tissue evidence="1">Leaf</tissue>
    </source>
</reference>
<dbReference type="AlphaFoldDB" id="A0A843U135"/>
<evidence type="ECO:0000313" key="2">
    <source>
        <dbReference type="Proteomes" id="UP000652761"/>
    </source>
</evidence>
<organism evidence="1 2">
    <name type="scientific">Colocasia esculenta</name>
    <name type="common">Wild taro</name>
    <name type="synonym">Arum esculentum</name>
    <dbReference type="NCBI Taxonomy" id="4460"/>
    <lineage>
        <taxon>Eukaryota</taxon>
        <taxon>Viridiplantae</taxon>
        <taxon>Streptophyta</taxon>
        <taxon>Embryophyta</taxon>
        <taxon>Tracheophyta</taxon>
        <taxon>Spermatophyta</taxon>
        <taxon>Magnoliopsida</taxon>
        <taxon>Liliopsida</taxon>
        <taxon>Araceae</taxon>
        <taxon>Aroideae</taxon>
        <taxon>Colocasieae</taxon>
        <taxon>Colocasia</taxon>
    </lineage>
</organism>
<dbReference type="Proteomes" id="UP000652761">
    <property type="component" value="Unassembled WGS sequence"/>
</dbReference>
<sequence>MSFEKKLHPMVVPAKGRARSLHPHILSLLR</sequence>
<gene>
    <name evidence="1" type="ORF">Taro_007706</name>
</gene>
<proteinExistence type="predicted"/>
<dbReference type="EMBL" id="NMUH01000246">
    <property type="protein sequence ID" value="MQL75324.1"/>
    <property type="molecule type" value="Genomic_DNA"/>
</dbReference>
<evidence type="ECO:0000313" key="1">
    <source>
        <dbReference type="EMBL" id="MQL75324.1"/>
    </source>
</evidence>
<protein>
    <submittedName>
        <fullName evidence="1">Uncharacterized protein</fullName>
    </submittedName>
</protein>
<accession>A0A843U135</accession>
<keyword evidence="2" id="KW-1185">Reference proteome</keyword>